<protein>
    <submittedName>
        <fullName evidence="1">Uncharacterized protein</fullName>
    </submittedName>
</protein>
<name>A0A919NPS2_9ACTN</name>
<evidence type="ECO:0000313" key="2">
    <source>
        <dbReference type="Proteomes" id="UP000623608"/>
    </source>
</evidence>
<organism evidence="1 2">
    <name type="scientific">Paractinoplanes tereljensis</name>
    <dbReference type="NCBI Taxonomy" id="571912"/>
    <lineage>
        <taxon>Bacteria</taxon>
        <taxon>Bacillati</taxon>
        <taxon>Actinomycetota</taxon>
        <taxon>Actinomycetes</taxon>
        <taxon>Micromonosporales</taxon>
        <taxon>Micromonosporaceae</taxon>
        <taxon>Paractinoplanes</taxon>
    </lineage>
</organism>
<accession>A0A919NPS2</accession>
<keyword evidence="2" id="KW-1185">Reference proteome</keyword>
<reference evidence="1" key="1">
    <citation type="submission" date="2021-01" db="EMBL/GenBank/DDBJ databases">
        <title>Whole genome shotgun sequence of Actinoplanes tereljensis NBRC 105297.</title>
        <authorList>
            <person name="Komaki H."/>
            <person name="Tamura T."/>
        </authorList>
    </citation>
    <scope>NUCLEOTIDE SEQUENCE</scope>
    <source>
        <strain evidence="1">NBRC 105297</strain>
    </source>
</reference>
<evidence type="ECO:0000313" key="1">
    <source>
        <dbReference type="EMBL" id="GIF22433.1"/>
    </source>
</evidence>
<proteinExistence type="predicted"/>
<dbReference type="EMBL" id="BOMY01000034">
    <property type="protein sequence ID" value="GIF22433.1"/>
    <property type="molecule type" value="Genomic_DNA"/>
</dbReference>
<dbReference type="AlphaFoldDB" id="A0A919NPS2"/>
<sequence length="156" mass="17484">MVPKLPNIHNGGIPLVPKLARIERRASAEPGWLAGFVARQVGAVGRRAAGWTWTKVSVVHGAQVEDRVPCNGDLRSYRYRIYASTDRAYTRCIGLTWCSACREYSGTMVYVARGVNLMNRLAGLPALEREKLLRSEVKLLDYLDRLARRGSWPTGR</sequence>
<comment type="caution">
    <text evidence="1">The sequence shown here is derived from an EMBL/GenBank/DDBJ whole genome shotgun (WGS) entry which is preliminary data.</text>
</comment>
<dbReference type="Proteomes" id="UP000623608">
    <property type="component" value="Unassembled WGS sequence"/>
</dbReference>
<gene>
    <name evidence="1" type="ORF">Ate02nite_51630</name>
</gene>